<evidence type="ECO:0000313" key="8">
    <source>
        <dbReference type="Proteomes" id="UP000461595"/>
    </source>
</evidence>
<reference evidence="7 8" key="1">
    <citation type="submission" date="2019-12" db="EMBL/GenBank/DDBJ databases">
        <title>Microbes associate with the intestines of laboratory mice.</title>
        <authorList>
            <person name="Navarre W."/>
            <person name="Wong E."/>
        </authorList>
    </citation>
    <scope>NUCLEOTIDE SEQUENCE [LARGE SCALE GENOMIC DNA]</scope>
    <source>
        <strain evidence="7 8">NM51_B2-22</strain>
    </source>
</reference>
<evidence type="ECO:0000259" key="6">
    <source>
        <dbReference type="SMART" id="SM00983"/>
    </source>
</evidence>
<dbReference type="SUPFAM" id="SSF63999">
    <property type="entry name" value="Thiamin pyrophosphokinase, catalytic domain"/>
    <property type="match status" value="1"/>
</dbReference>
<dbReference type="CDD" id="cd07995">
    <property type="entry name" value="TPK"/>
    <property type="match status" value="1"/>
</dbReference>
<dbReference type="Gene3D" id="3.40.50.10240">
    <property type="entry name" value="Thiamin pyrophosphokinase, catalytic domain"/>
    <property type="match status" value="1"/>
</dbReference>
<dbReference type="GO" id="GO:0016301">
    <property type="term" value="F:kinase activity"/>
    <property type="evidence" value="ECO:0007669"/>
    <property type="project" value="UniProtKB-KW"/>
</dbReference>
<sequence length="211" mass="23554">MTKIMIVAGGPLGLSLPLEDQVTIGVDRGCVALLEAGLPLDWAVGDFDSVTAEQREQIFVAAKHWVELPAEKNDTDLEVALRIVLEHFPQGDVVVYGALGGRLDHSLANLFWPSQSEFIPLLERVRLVDAENQVVYRGTGWQQLEPEPGYDYISFMPEPATSLEIEGAKYALNASNYFLKKIYGSNEFLDRPIAVKVEKGYVIIIYSRDRE</sequence>
<organism evidence="7 8">
    <name type="scientific">Streptococcus danieliae</name>
    <dbReference type="NCBI Taxonomy" id="747656"/>
    <lineage>
        <taxon>Bacteria</taxon>
        <taxon>Bacillati</taxon>
        <taxon>Bacillota</taxon>
        <taxon>Bacilli</taxon>
        <taxon>Lactobacillales</taxon>
        <taxon>Streptococcaceae</taxon>
        <taxon>Streptococcus</taxon>
    </lineage>
</organism>
<keyword evidence="4" id="KW-0067">ATP-binding</keyword>
<dbReference type="InterPro" id="IPR006282">
    <property type="entry name" value="Thi_PPkinase"/>
</dbReference>
<dbReference type="GO" id="GO:0030975">
    <property type="term" value="F:thiamine binding"/>
    <property type="evidence" value="ECO:0007669"/>
    <property type="project" value="InterPro"/>
</dbReference>
<dbReference type="AlphaFoldDB" id="A0A7X3G8B8"/>
<keyword evidence="3 7" id="KW-0418">Kinase</keyword>
<keyword evidence="2" id="KW-0547">Nucleotide-binding</keyword>
<protein>
    <recommendedName>
        <fullName evidence="5">Thiamine diphosphokinase</fullName>
        <ecNumber evidence="5">2.7.6.2</ecNumber>
    </recommendedName>
</protein>
<dbReference type="InterPro" id="IPR007371">
    <property type="entry name" value="TPK_catalytic"/>
</dbReference>
<dbReference type="SMART" id="SM00983">
    <property type="entry name" value="TPK_B1_binding"/>
    <property type="match status" value="1"/>
</dbReference>
<dbReference type="Proteomes" id="UP000461595">
    <property type="component" value="Unassembled WGS sequence"/>
</dbReference>
<gene>
    <name evidence="7" type="ORF">E5983_04955</name>
</gene>
<evidence type="ECO:0000256" key="3">
    <source>
        <dbReference type="ARBA" id="ARBA00022777"/>
    </source>
</evidence>
<accession>A0A7X3G8B8</accession>
<dbReference type="InterPro" id="IPR053149">
    <property type="entry name" value="TPK"/>
</dbReference>
<evidence type="ECO:0000256" key="5">
    <source>
        <dbReference type="NCBIfam" id="TIGR01378"/>
    </source>
</evidence>
<dbReference type="OrthoDB" id="9804377at2"/>
<proteinExistence type="predicted"/>
<dbReference type="EMBL" id="WSRS01000036">
    <property type="protein sequence ID" value="MVX58994.1"/>
    <property type="molecule type" value="Genomic_DNA"/>
</dbReference>
<dbReference type="PANTHER" id="PTHR41299:SF1">
    <property type="entry name" value="THIAMINE PYROPHOSPHOKINASE"/>
    <property type="match status" value="1"/>
</dbReference>
<dbReference type="GO" id="GO:0005524">
    <property type="term" value="F:ATP binding"/>
    <property type="evidence" value="ECO:0007669"/>
    <property type="project" value="UniProtKB-KW"/>
</dbReference>
<dbReference type="RefSeq" id="WP_160332801.1">
    <property type="nucleotide sequence ID" value="NZ_WSRS01000036.1"/>
</dbReference>
<dbReference type="PANTHER" id="PTHR41299">
    <property type="entry name" value="THIAMINE PYROPHOSPHOKINASE"/>
    <property type="match status" value="1"/>
</dbReference>
<feature type="domain" description="Thiamin pyrophosphokinase thiamin-binding" evidence="6">
    <location>
        <begin position="140"/>
        <end position="203"/>
    </location>
</feature>
<dbReference type="GO" id="GO:0009229">
    <property type="term" value="P:thiamine diphosphate biosynthetic process"/>
    <property type="evidence" value="ECO:0007669"/>
    <property type="project" value="InterPro"/>
</dbReference>
<dbReference type="Pfam" id="PF04263">
    <property type="entry name" value="TPK_catalytic"/>
    <property type="match status" value="1"/>
</dbReference>
<dbReference type="NCBIfam" id="TIGR01378">
    <property type="entry name" value="thi_PPkinase"/>
    <property type="match status" value="1"/>
</dbReference>
<evidence type="ECO:0000256" key="4">
    <source>
        <dbReference type="ARBA" id="ARBA00022840"/>
    </source>
</evidence>
<dbReference type="GO" id="GO:0004788">
    <property type="term" value="F:thiamine diphosphokinase activity"/>
    <property type="evidence" value="ECO:0007669"/>
    <property type="project" value="UniProtKB-UniRule"/>
</dbReference>
<comment type="caution">
    <text evidence="7">The sequence shown here is derived from an EMBL/GenBank/DDBJ whole genome shotgun (WGS) entry which is preliminary data.</text>
</comment>
<name>A0A7X3G8B8_9STRE</name>
<dbReference type="EC" id="2.7.6.2" evidence="5"/>
<dbReference type="InterPro" id="IPR007373">
    <property type="entry name" value="Thiamin_PyroPKinase_B1-bd"/>
</dbReference>
<dbReference type="GO" id="GO:0006772">
    <property type="term" value="P:thiamine metabolic process"/>
    <property type="evidence" value="ECO:0007669"/>
    <property type="project" value="UniProtKB-UniRule"/>
</dbReference>
<evidence type="ECO:0000256" key="2">
    <source>
        <dbReference type="ARBA" id="ARBA00022741"/>
    </source>
</evidence>
<dbReference type="InterPro" id="IPR036759">
    <property type="entry name" value="TPK_catalytic_sf"/>
</dbReference>
<evidence type="ECO:0000313" key="7">
    <source>
        <dbReference type="EMBL" id="MVX58994.1"/>
    </source>
</evidence>
<evidence type="ECO:0000256" key="1">
    <source>
        <dbReference type="ARBA" id="ARBA00022679"/>
    </source>
</evidence>
<keyword evidence="1 7" id="KW-0808">Transferase</keyword>
<dbReference type="Pfam" id="PF04265">
    <property type="entry name" value="TPK_B1_binding"/>
    <property type="match status" value="1"/>
</dbReference>